<gene>
    <name evidence="2" type="ORF">GPM918_LOCUS17042</name>
    <name evidence="3" type="ORF">OVA965_LOCUS28488</name>
    <name evidence="4" type="ORF">SRO942_LOCUS17041</name>
    <name evidence="5" type="ORF">TMI583_LOCUS29243</name>
</gene>
<dbReference type="Proteomes" id="UP000681722">
    <property type="component" value="Unassembled WGS sequence"/>
</dbReference>
<dbReference type="InterPro" id="IPR043136">
    <property type="entry name" value="B30.2/SPRY_sf"/>
</dbReference>
<feature type="coiled-coil region" evidence="1">
    <location>
        <begin position="12"/>
        <end position="82"/>
    </location>
</feature>
<evidence type="ECO:0000313" key="4">
    <source>
        <dbReference type="EMBL" id="CAF3833938.1"/>
    </source>
</evidence>
<organism evidence="2 6">
    <name type="scientific">Didymodactylos carnosus</name>
    <dbReference type="NCBI Taxonomy" id="1234261"/>
    <lineage>
        <taxon>Eukaryota</taxon>
        <taxon>Metazoa</taxon>
        <taxon>Spiralia</taxon>
        <taxon>Gnathifera</taxon>
        <taxon>Rotifera</taxon>
        <taxon>Eurotatoria</taxon>
        <taxon>Bdelloidea</taxon>
        <taxon>Philodinida</taxon>
        <taxon>Philodinidae</taxon>
        <taxon>Didymodactylos</taxon>
    </lineage>
</organism>
<keyword evidence="1" id="KW-0175">Coiled coil</keyword>
<keyword evidence="6" id="KW-1185">Reference proteome</keyword>
<evidence type="ECO:0000313" key="5">
    <source>
        <dbReference type="EMBL" id="CAF4106070.1"/>
    </source>
</evidence>
<reference evidence="2" key="1">
    <citation type="submission" date="2021-02" db="EMBL/GenBank/DDBJ databases">
        <authorList>
            <person name="Nowell W R."/>
        </authorList>
    </citation>
    <scope>NUCLEOTIDE SEQUENCE</scope>
</reference>
<dbReference type="EMBL" id="CAJNOQ010004599">
    <property type="protein sequence ID" value="CAF1066311.1"/>
    <property type="molecule type" value="Genomic_DNA"/>
</dbReference>
<dbReference type="Gene3D" id="2.60.120.920">
    <property type="match status" value="1"/>
</dbReference>
<comment type="caution">
    <text evidence="2">The sequence shown here is derived from an EMBL/GenBank/DDBJ whole genome shotgun (WGS) entry which is preliminary data.</text>
</comment>
<dbReference type="EMBL" id="CAJOBC010004599">
    <property type="protein sequence ID" value="CAF3833938.1"/>
    <property type="molecule type" value="Genomic_DNA"/>
</dbReference>
<evidence type="ECO:0000313" key="3">
    <source>
        <dbReference type="EMBL" id="CAF1300041.1"/>
    </source>
</evidence>
<dbReference type="EMBL" id="CAJOBA010041047">
    <property type="protein sequence ID" value="CAF4106070.1"/>
    <property type="molecule type" value="Genomic_DNA"/>
</dbReference>
<evidence type="ECO:0008006" key="7">
    <source>
        <dbReference type="Google" id="ProtNLM"/>
    </source>
</evidence>
<evidence type="ECO:0000313" key="6">
    <source>
        <dbReference type="Proteomes" id="UP000663829"/>
    </source>
</evidence>
<evidence type="ECO:0000256" key="1">
    <source>
        <dbReference type="SAM" id="Coils"/>
    </source>
</evidence>
<name>A0A814LJT9_9BILA</name>
<dbReference type="EMBL" id="CAJNOK010019470">
    <property type="protein sequence ID" value="CAF1300041.1"/>
    <property type="molecule type" value="Genomic_DNA"/>
</dbReference>
<dbReference type="Proteomes" id="UP000677228">
    <property type="component" value="Unassembled WGS sequence"/>
</dbReference>
<dbReference type="Proteomes" id="UP000682733">
    <property type="component" value="Unassembled WGS sequence"/>
</dbReference>
<sequence>MNEINTWEKETIQKITVAAEQAREKVRQLLHKTEDTIKQQLVEISMELQEGKVEENYVESTLDRWKEQLNEYKQRLESSNVSVSVHSKQIDWTTIIKVNGNQSDNKSTVEKFHSVLGNVRLEDNGLVAVQSGSNWSEVRGTGLYSSGEHRISLKIDKTRLKQIMVGIISSTGALNVTSYSSKSSYGWYCYDTRAYLNGVSTSSYYDGDIQSNDELLLMINCDENKLSLVNKRTGKNYEIPIDIHQAPFPWQLRLNMYDTGDVVRILV</sequence>
<proteinExistence type="predicted"/>
<protein>
    <recommendedName>
        <fullName evidence="7">B30.2/SPRY domain-containing protein</fullName>
    </recommendedName>
</protein>
<evidence type="ECO:0000313" key="2">
    <source>
        <dbReference type="EMBL" id="CAF1066311.1"/>
    </source>
</evidence>
<dbReference type="AlphaFoldDB" id="A0A814LJT9"/>
<dbReference type="Proteomes" id="UP000663829">
    <property type="component" value="Unassembled WGS sequence"/>
</dbReference>
<accession>A0A814LJT9</accession>